<feature type="transmembrane region" description="Helical" evidence="1">
    <location>
        <begin position="144"/>
        <end position="164"/>
    </location>
</feature>
<organism evidence="2">
    <name type="scientific">hydrocarbon metagenome</name>
    <dbReference type="NCBI Taxonomy" id="938273"/>
    <lineage>
        <taxon>unclassified sequences</taxon>
        <taxon>metagenomes</taxon>
        <taxon>ecological metagenomes</taxon>
    </lineage>
</organism>
<protein>
    <submittedName>
        <fullName evidence="2">Uncharacterized protein</fullName>
    </submittedName>
</protein>
<keyword evidence="1" id="KW-0472">Membrane</keyword>
<reference evidence="2" key="1">
    <citation type="journal article" date="2015" name="Proc. Natl. Acad. Sci. U.S.A.">
        <title>Networks of energetic and metabolic interactions define dynamics in microbial communities.</title>
        <authorList>
            <person name="Embree M."/>
            <person name="Liu J.K."/>
            <person name="Al-Bassam M.M."/>
            <person name="Zengler K."/>
        </authorList>
    </citation>
    <scope>NUCLEOTIDE SEQUENCE</scope>
</reference>
<feature type="transmembrane region" description="Helical" evidence="1">
    <location>
        <begin position="78"/>
        <end position="100"/>
    </location>
</feature>
<proteinExistence type="predicted"/>
<dbReference type="EMBL" id="LNQE01001033">
    <property type="protein sequence ID" value="KUG21671.1"/>
    <property type="molecule type" value="Genomic_DNA"/>
</dbReference>
<accession>A0A0W8FLB9</accession>
<comment type="caution">
    <text evidence="2">The sequence shown here is derived from an EMBL/GenBank/DDBJ whole genome shotgun (WGS) entry which is preliminary data.</text>
</comment>
<evidence type="ECO:0000313" key="2">
    <source>
        <dbReference type="EMBL" id="KUG21671.1"/>
    </source>
</evidence>
<keyword evidence="1" id="KW-0812">Transmembrane</keyword>
<dbReference type="AlphaFoldDB" id="A0A0W8FLB9"/>
<feature type="transmembrane region" description="Helical" evidence="1">
    <location>
        <begin position="112"/>
        <end position="132"/>
    </location>
</feature>
<sequence>MFKDEKEWERFRDLTGIMENTPQKHPPEGFTARIMARLPEEKVARPRFFLRQLFGNSAFATNLNLGFGSPVTKTECSFYFFLTGFFYLVLGLILMLGLSLSGGLSYPEWLTIQPLIGLLLAAELIVLGIAVYTNGESAIRFARIGMILYTVLVILNGLVGTLYIRIPVAIFFAAIFSITGLGIVILLRLAVDNYYPEKFFSEVR</sequence>
<feature type="transmembrane region" description="Helical" evidence="1">
    <location>
        <begin position="170"/>
        <end position="191"/>
    </location>
</feature>
<gene>
    <name evidence="2" type="ORF">ASZ90_008567</name>
</gene>
<keyword evidence="1" id="KW-1133">Transmembrane helix</keyword>
<name>A0A0W8FLB9_9ZZZZ</name>
<evidence type="ECO:0000256" key="1">
    <source>
        <dbReference type="SAM" id="Phobius"/>
    </source>
</evidence>